<proteinExistence type="predicted"/>
<sequence>MTELRPRPGELDRYRPAGRLPDGARLRRSFRQAERTTAESSTGVRTRDQIRLIEPPVEETSG</sequence>
<organism evidence="2 3">
    <name type="scientific">Halapricum desulfuricans</name>
    <dbReference type="NCBI Taxonomy" id="2841257"/>
    <lineage>
        <taxon>Archaea</taxon>
        <taxon>Methanobacteriati</taxon>
        <taxon>Methanobacteriota</taxon>
        <taxon>Stenosarchaea group</taxon>
        <taxon>Halobacteria</taxon>
        <taxon>Halobacteriales</taxon>
        <taxon>Haloarculaceae</taxon>
        <taxon>Halapricum</taxon>
    </lineage>
</organism>
<feature type="region of interest" description="Disordered" evidence="1">
    <location>
        <begin position="1"/>
        <end position="62"/>
    </location>
</feature>
<dbReference type="EMBL" id="CP064787">
    <property type="protein sequence ID" value="QSG06868.1"/>
    <property type="molecule type" value="Genomic_DNA"/>
</dbReference>
<reference evidence="2" key="1">
    <citation type="submission" date="2020-11" db="EMBL/GenBank/DDBJ databases">
        <title>Carbohydrate-dependent, anaerobic sulfur respiration: A novel catabolism in halophilic archaea.</title>
        <authorList>
            <person name="Sorokin D.Y."/>
            <person name="Messina E."/>
            <person name="Smedile F."/>
            <person name="La Cono V."/>
            <person name="Hallsworth J.E."/>
            <person name="Yakimov M.M."/>
        </authorList>
    </citation>
    <scope>NUCLEOTIDE SEQUENCE</scope>
    <source>
        <strain evidence="2">HSR12-1</strain>
    </source>
</reference>
<feature type="compositionally biased region" description="Basic and acidic residues" evidence="1">
    <location>
        <begin position="1"/>
        <end position="15"/>
    </location>
</feature>
<protein>
    <submittedName>
        <fullName evidence="2">Uncharacterized protein</fullName>
    </submittedName>
</protein>
<dbReference type="AlphaFoldDB" id="A0A897N3S5"/>
<evidence type="ECO:0000313" key="2">
    <source>
        <dbReference type="EMBL" id="QSG06868.1"/>
    </source>
</evidence>
<evidence type="ECO:0000313" key="3">
    <source>
        <dbReference type="Proteomes" id="UP000663525"/>
    </source>
</evidence>
<evidence type="ECO:0000256" key="1">
    <source>
        <dbReference type="SAM" id="MobiDB-lite"/>
    </source>
</evidence>
<dbReference type="Proteomes" id="UP000663525">
    <property type="component" value="Chromosome"/>
</dbReference>
<gene>
    <name evidence="2" type="ORF">HSR121_2547</name>
</gene>
<name>A0A897N3S5_9EURY</name>
<accession>A0A897N3S5</accession>